<feature type="region of interest" description="Disordered" evidence="9">
    <location>
        <begin position="56"/>
        <end position="105"/>
    </location>
</feature>
<evidence type="ECO:0000259" key="10">
    <source>
        <dbReference type="Pfam" id="PF04552"/>
    </source>
</evidence>
<dbReference type="RefSeq" id="WP_242162961.1">
    <property type="nucleotide sequence ID" value="NZ_JAJMLW010000001.1"/>
</dbReference>
<comment type="similarity">
    <text evidence="1">Belongs to the sigma-54 factor family.</text>
</comment>
<dbReference type="Pfam" id="PF04963">
    <property type="entry name" value="Sigma54_CBD"/>
    <property type="match status" value="1"/>
</dbReference>
<evidence type="ECO:0000313" key="13">
    <source>
        <dbReference type="Proteomes" id="UP001430755"/>
    </source>
</evidence>
<comment type="caution">
    <text evidence="12">The sequence shown here is derived from an EMBL/GenBank/DDBJ whole genome shotgun (WGS) entry which is preliminary data.</text>
</comment>
<keyword evidence="7" id="KW-0238">DNA-binding</keyword>
<protein>
    <submittedName>
        <fullName evidence="12">RNA polymerase factor sigma-54</fullName>
    </submittedName>
</protein>
<feature type="domain" description="RNA polymerase sigma factor 54 core-binding" evidence="11">
    <location>
        <begin position="151"/>
        <end position="335"/>
    </location>
</feature>
<proteinExistence type="inferred from homology"/>
<evidence type="ECO:0000256" key="5">
    <source>
        <dbReference type="ARBA" id="ARBA00023015"/>
    </source>
</evidence>
<dbReference type="PIRSF" id="PIRSF000774">
    <property type="entry name" value="RpoN"/>
    <property type="match status" value="1"/>
</dbReference>
<accession>A0ABS9WE27</accession>
<dbReference type="PANTHER" id="PTHR32248">
    <property type="entry name" value="RNA POLYMERASE SIGMA-54 FACTOR"/>
    <property type="match status" value="1"/>
</dbReference>
<dbReference type="PROSITE" id="PS00718">
    <property type="entry name" value="SIGMA54_2"/>
    <property type="match status" value="1"/>
</dbReference>
<keyword evidence="8" id="KW-0804">Transcription</keyword>
<evidence type="ECO:0000256" key="2">
    <source>
        <dbReference type="ARBA" id="ARBA00022478"/>
    </source>
</evidence>
<dbReference type="PROSITE" id="PS50044">
    <property type="entry name" value="SIGMA54_3"/>
    <property type="match status" value="1"/>
</dbReference>
<dbReference type="InterPro" id="IPR000394">
    <property type="entry name" value="RNA_pol_sigma_54"/>
</dbReference>
<dbReference type="Gene3D" id="1.10.10.1330">
    <property type="entry name" value="RNA polymerase sigma-54 factor, core-binding domain"/>
    <property type="match status" value="1"/>
</dbReference>
<evidence type="ECO:0000313" key="12">
    <source>
        <dbReference type="EMBL" id="MCI2241122.1"/>
    </source>
</evidence>
<organism evidence="12 13">
    <name type="scientific">Adlercreutzia faecimuris</name>
    <dbReference type="NCBI Taxonomy" id="2897341"/>
    <lineage>
        <taxon>Bacteria</taxon>
        <taxon>Bacillati</taxon>
        <taxon>Actinomycetota</taxon>
        <taxon>Coriobacteriia</taxon>
        <taxon>Eggerthellales</taxon>
        <taxon>Eggerthellaceae</taxon>
        <taxon>Adlercreutzia</taxon>
    </lineage>
</organism>
<evidence type="ECO:0000256" key="6">
    <source>
        <dbReference type="ARBA" id="ARBA00023082"/>
    </source>
</evidence>
<dbReference type="Gene3D" id="1.10.10.60">
    <property type="entry name" value="Homeodomain-like"/>
    <property type="match status" value="1"/>
</dbReference>
<dbReference type="PANTHER" id="PTHR32248:SF4">
    <property type="entry name" value="RNA POLYMERASE SIGMA-54 FACTOR"/>
    <property type="match status" value="1"/>
</dbReference>
<dbReference type="Pfam" id="PF00309">
    <property type="entry name" value="Sigma54_AID"/>
    <property type="match status" value="1"/>
</dbReference>
<dbReference type="InterPro" id="IPR038709">
    <property type="entry name" value="RpoN_core-bd_sf"/>
</dbReference>
<evidence type="ECO:0000259" key="11">
    <source>
        <dbReference type="Pfam" id="PF04963"/>
    </source>
</evidence>
<dbReference type="EMBL" id="JAJMLW010000001">
    <property type="protein sequence ID" value="MCI2241122.1"/>
    <property type="molecule type" value="Genomic_DNA"/>
</dbReference>
<dbReference type="Proteomes" id="UP001430755">
    <property type="component" value="Unassembled WGS sequence"/>
</dbReference>
<sequence>MHQGLIVEQSQRIQLTTEVRQGIAVMAMSALELREFVRNRMEENPFLVRADEADAVPGEGGRAGAAERRRRNAERYGGDPADGYGDSPCAGRARGDGAWDGSAARAPRADVAGEAVWERGADAADWEADRYGLPSSFAADADPDGIFGRCARDEECLEDQIERQMAMELRDPRDLRIAARLLEGLDERGYLRMDTDIVADQMGVTPNRVERVLHVMQTCCEPAGIGARSLQECLVAQLQARGADDPAVLLIVEEHLGDLAAGRMAAVAAAVGVTPADVRRALDVIGSLDPRPGSRFVRAAPAVRPEAAIVAVPGGGYEARMDEDLLPRVVVDGTYRDLARSQRADKKTLRLLEAMLHEAEGVVRAVDLRKASVLALAQLIAEEEAAFFDEGLAAMRPLTMAEAARQVGVSEATVSRVVNGTFLDTPRGVLEMRYFFHSGVGGAEGETSSLAVKQAIRELVAAEDARSPLSDAELADALEGRGMAVSRRTVNKYRTALGIPSQAHRREYR</sequence>
<evidence type="ECO:0000256" key="4">
    <source>
        <dbReference type="ARBA" id="ARBA00022695"/>
    </source>
</evidence>
<keyword evidence="2" id="KW-0240">DNA-directed RNA polymerase</keyword>
<evidence type="ECO:0000256" key="9">
    <source>
        <dbReference type="SAM" id="MobiDB-lite"/>
    </source>
</evidence>
<gene>
    <name evidence="12" type="primary">rpoN</name>
    <name evidence="12" type="ORF">LPT13_01995</name>
</gene>
<evidence type="ECO:0000256" key="3">
    <source>
        <dbReference type="ARBA" id="ARBA00022679"/>
    </source>
</evidence>
<evidence type="ECO:0000256" key="8">
    <source>
        <dbReference type="ARBA" id="ARBA00023163"/>
    </source>
</evidence>
<keyword evidence="6" id="KW-0731">Sigma factor</keyword>
<keyword evidence="5" id="KW-0805">Transcription regulation</keyword>
<keyword evidence="4" id="KW-0548">Nucleotidyltransferase</keyword>
<dbReference type="Pfam" id="PF04552">
    <property type="entry name" value="Sigma54_DBD"/>
    <property type="match status" value="1"/>
</dbReference>
<dbReference type="PRINTS" id="PR00045">
    <property type="entry name" value="SIGMA54FCT"/>
</dbReference>
<dbReference type="NCBIfam" id="TIGR02395">
    <property type="entry name" value="rpoN_sigma"/>
    <property type="match status" value="1"/>
</dbReference>
<evidence type="ECO:0000256" key="1">
    <source>
        <dbReference type="ARBA" id="ARBA00008798"/>
    </source>
</evidence>
<feature type="domain" description="RNA polymerase sigma factor 54 DNA-binding" evidence="10">
    <location>
        <begin position="353"/>
        <end position="506"/>
    </location>
</feature>
<reference evidence="12" key="1">
    <citation type="submission" date="2021-11" db="EMBL/GenBank/DDBJ databases">
        <title>A Novel Adlercreutzia Species, isolated from a Allomyrina dichotoma larva feces.</title>
        <authorList>
            <person name="Suh M.K."/>
        </authorList>
    </citation>
    <scope>NUCLEOTIDE SEQUENCE</scope>
    <source>
        <strain evidence="12">JBNU-10</strain>
    </source>
</reference>
<keyword evidence="13" id="KW-1185">Reference proteome</keyword>
<dbReference type="InterPro" id="IPR007634">
    <property type="entry name" value="RNA_pol_sigma_54_DNA-bd"/>
</dbReference>
<evidence type="ECO:0000256" key="7">
    <source>
        <dbReference type="ARBA" id="ARBA00023125"/>
    </source>
</evidence>
<keyword evidence="3" id="KW-0808">Transferase</keyword>
<name>A0ABS9WE27_9ACTN</name>
<dbReference type="InterPro" id="IPR007046">
    <property type="entry name" value="RNA_pol_sigma_54_core-bd"/>
</dbReference>